<sequence>MNKTISKSVFAGIIATAAMTIIMLMAPNIGMPEMAPWKILSSALIVSVVEGWILHFVMGILLAFGYSYVFAPSVNIQNTWIKGVVFGIAAVVVAQIGMKLMGMVFEMPPMDGSIPMRLIAMLIGHIVFGIVTVKIIGK</sequence>
<dbReference type="AlphaFoldDB" id="A0A090VAD8"/>
<protein>
    <submittedName>
        <fullName evidence="2">Uncharacterized protein</fullName>
    </submittedName>
</protein>
<dbReference type="InterPro" id="IPR046739">
    <property type="entry name" value="DUF6789"/>
</dbReference>
<evidence type="ECO:0000256" key="1">
    <source>
        <dbReference type="SAM" id="Phobius"/>
    </source>
</evidence>
<keyword evidence="1" id="KW-0472">Membrane</keyword>
<name>A0A090VAD8_9FLAO</name>
<dbReference type="RefSeq" id="WP_042503629.1">
    <property type="nucleotide sequence ID" value="NZ_BBNQ01000003.1"/>
</dbReference>
<dbReference type="Proteomes" id="UP000029644">
    <property type="component" value="Unassembled WGS sequence"/>
</dbReference>
<gene>
    <name evidence="2" type="ORF">JCM19300_1584</name>
</gene>
<proteinExistence type="predicted"/>
<feature type="transmembrane region" description="Helical" evidence="1">
    <location>
        <begin position="39"/>
        <end position="68"/>
    </location>
</feature>
<keyword evidence="1" id="KW-0812">Transmembrane</keyword>
<evidence type="ECO:0000313" key="2">
    <source>
        <dbReference type="EMBL" id="GAL61761.1"/>
    </source>
</evidence>
<dbReference type="Pfam" id="PF20587">
    <property type="entry name" value="DUF6789"/>
    <property type="match status" value="1"/>
</dbReference>
<dbReference type="EMBL" id="BBNQ01000003">
    <property type="protein sequence ID" value="GAL61761.1"/>
    <property type="molecule type" value="Genomic_DNA"/>
</dbReference>
<evidence type="ECO:0000313" key="3">
    <source>
        <dbReference type="Proteomes" id="UP000029644"/>
    </source>
</evidence>
<organism evidence="2 3">
    <name type="scientific">Algibacter lectus</name>
    <dbReference type="NCBI Taxonomy" id="221126"/>
    <lineage>
        <taxon>Bacteria</taxon>
        <taxon>Pseudomonadati</taxon>
        <taxon>Bacteroidota</taxon>
        <taxon>Flavobacteriia</taxon>
        <taxon>Flavobacteriales</taxon>
        <taxon>Flavobacteriaceae</taxon>
        <taxon>Algibacter</taxon>
    </lineage>
</organism>
<accession>A0A090VAD8</accession>
<reference evidence="2 3" key="1">
    <citation type="journal article" date="2014" name="Genome Announc.">
        <title>Draft Genome Sequences of Marine Flavobacterium Algibacter lectus Strains SS8 and NR4.</title>
        <authorList>
            <person name="Takatani N."/>
            <person name="Nakanishi M."/>
            <person name="Meirelles P."/>
            <person name="Mino S."/>
            <person name="Suda W."/>
            <person name="Oshima K."/>
            <person name="Hattori M."/>
            <person name="Ohkuma M."/>
            <person name="Hosokawa M."/>
            <person name="Miyashita K."/>
            <person name="Thompson F.L."/>
            <person name="Niwa A."/>
            <person name="Sawabe T."/>
            <person name="Sawabe T."/>
        </authorList>
    </citation>
    <scope>NUCLEOTIDE SEQUENCE [LARGE SCALE GENOMIC DNA]</scope>
    <source>
        <strain evidence="2 3">JCM 19300</strain>
    </source>
</reference>
<feature type="transmembrane region" description="Helical" evidence="1">
    <location>
        <begin position="118"/>
        <end position="137"/>
    </location>
</feature>
<keyword evidence="1" id="KW-1133">Transmembrane helix</keyword>
<feature type="transmembrane region" description="Helical" evidence="1">
    <location>
        <begin position="80"/>
        <end position="98"/>
    </location>
</feature>
<comment type="caution">
    <text evidence="2">The sequence shown here is derived from an EMBL/GenBank/DDBJ whole genome shotgun (WGS) entry which is preliminary data.</text>
</comment>
<dbReference type="OrthoDB" id="9814048at2"/>
<feature type="transmembrane region" description="Helical" evidence="1">
    <location>
        <begin position="9"/>
        <end position="27"/>
    </location>
</feature>